<evidence type="ECO:0000259" key="10">
    <source>
        <dbReference type="Pfam" id="PF00999"/>
    </source>
</evidence>
<dbReference type="Pfam" id="PF00999">
    <property type="entry name" value="Na_H_Exchanger"/>
    <property type="match status" value="1"/>
</dbReference>
<dbReference type="GO" id="GO:0005886">
    <property type="term" value="C:plasma membrane"/>
    <property type="evidence" value="ECO:0007669"/>
    <property type="project" value="UniProtKB-SubCell"/>
</dbReference>
<dbReference type="InterPro" id="IPR038770">
    <property type="entry name" value="Na+/solute_symporter_sf"/>
</dbReference>
<feature type="transmembrane region" description="Helical" evidence="9">
    <location>
        <begin position="271"/>
        <end position="290"/>
    </location>
</feature>
<evidence type="ECO:0000256" key="2">
    <source>
        <dbReference type="ARBA" id="ARBA00022448"/>
    </source>
</evidence>
<name>D9PM41_9ZZZZ</name>
<feature type="transmembrane region" description="Helical" evidence="9">
    <location>
        <begin position="296"/>
        <end position="317"/>
    </location>
</feature>
<proteinExistence type="predicted"/>
<dbReference type="PANTHER" id="PTHR32507:SF0">
    <property type="entry name" value="NA(+)_H(+) ANTIPORTER 2-RELATED"/>
    <property type="match status" value="1"/>
</dbReference>
<keyword evidence="2" id="KW-0813">Transport</keyword>
<sequence>MQEALITTTAIAVLLFVGVVCSWVGNKLKIPDSLLLILTGMLFGYAKFKEQPLIQFPEVFLNSLAILALAMLVFDSTARLRLRELDTFSLKAVKLTSVFTLLILTLFTATTHYLLNIPVWTSLLFASIMIGTSPEVMLEFEGKSRSLSLLKLESIFNTPLTVILPFIILDLMEKVKGIVISDIIEQLTPFIMNIIVGIGAGVFVGLILFKLVQRAYTEIYSPLAVIVAALLSYVLAENLGGSGVLAVTALGLFFGNTYVKEKITLLGVESVITKALYILVFMLTGVLIKIPFTTEFFITSGILFVTYIAIRFAATWISTHKDKYTMHEIIYMTLNMPKGVATAIVVFILAVHNIEGITTIIDMTFAFILYSIILSSITTMVANRHENHHN</sequence>
<evidence type="ECO:0000256" key="5">
    <source>
        <dbReference type="ARBA" id="ARBA00022692"/>
    </source>
</evidence>
<organism evidence="11">
    <name type="scientific">sediment metagenome</name>
    <dbReference type="NCBI Taxonomy" id="749907"/>
    <lineage>
        <taxon>unclassified sequences</taxon>
        <taxon>metagenomes</taxon>
        <taxon>ecological metagenomes</taxon>
    </lineage>
</organism>
<feature type="transmembrane region" description="Helical" evidence="9">
    <location>
        <begin position="189"/>
        <end position="212"/>
    </location>
</feature>
<feature type="transmembrane region" description="Helical" evidence="9">
    <location>
        <begin position="363"/>
        <end position="382"/>
    </location>
</feature>
<feature type="transmembrane region" description="Helical" evidence="9">
    <location>
        <begin position="32"/>
        <end position="48"/>
    </location>
</feature>
<comment type="subcellular location">
    <subcellularLocation>
        <location evidence="1">Cell membrane</location>
        <topology evidence="1">Multi-pass membrane protein</topology>
    </subcellularLocation>
</comment>
<gene>
    <name evidence="11" type="ORF">LDC_2619</name>
</gene>
<dbReference type="AlphaFoldDB" id="D9PM41"/>
<feature type="transmembrane region" description="Helical" evidence="9">
    <location>
        <begin position="95"/>
        <end position="114"/>
    </location>
</feature>
<feature type="transmembrane region" description="Helical" evidence="9">
    <location>
        <begin position="54"/>
        <end position="74"/>
    </location>
</feature>
<dbReference type="PANTHER" id="PTHR32507">
    <property type="entry name" value="NA(+)/H(+) ANTIPORTER 1"/>
    <property type="match status" value="1"/>
</dbReference>
<keyword evidence="7" id="KW-0406">Ion transport</keyword>
<feature type="domain" description="Cation/H+ exchanger transmembrane" evidence="10">
    <location>
        <begin position="19"/>
        <end position="379"/>
    </location>
</feature>
<evidence type="ECO:0000313" key="11">
    <source>
        <dbReference type="EMBL" id="EFK95397.1"/>
    </source>
</evidence>
<keyword evidence="6 9" id="KW-1133">Transmembrane helix</keyword>
<accession>D9PM41</accession>
<keyword evidence="4" id="KW-1003">Cell membrane</keyword>
<evidence type="ECO:0000256" key="4">
    <source>
        <dbReference type="ARBA" id="ARBA00022475"/>
    </source>
</evidence>
<evidence type="ECO:0000256" key="9">
    <source>
        <dbReference type="SAM" id="Phobius"/>
    </source>
</evidence>
<keyword evidence="5 9" id="KW-0812">Transmembrane</keyword>
<reference evidence="11" key="2">
    <citation type="journal article" date="2011" name="Microb. Ecol.">
        <title>Taxonomic and Functional Metagenomic Profiling of the Microbial Community in the Anoxic Sediment of a Sub-saline Shallow Lake (Laguna de Carrizo, Central Spain).</title>
        <authorList>
            <person name="Ferrer M."/>
            <person name="Guazzaroni M.E."/>
            <person name="Richter M."/>
            <person name="Garcia-Salamanca A."/>
            <person name="Yarza P."/>
            <person name="Suarez-Suarez A."/>
            <person name="Solano J."/>
            <person name="Alcaide M."/>
            <person name="van Dillewijn P."/>
            <person name="Molina-Henares M.A."/>
            <person name="Lopez-Cortes N."/>
            <person name="Al-Ramahi Y."/>
            <person name="Guerrero C."/>
            <person name="Acosta A."/>
            <person name="de Eugenio L.I."/>
            <person name="Martinez V."/>
            <person name="Marques S."/>
            <person name="Rojo F."/>
            <person name="Santero E."/>
            <person name="Genilloud O."/>
            <person name="Perez-Perez J."/>
            <person name="Rossello-Mora R."/>
            <person name="Ramos J.L."/>
        </authorList>
    </citation>
    <scope>NUCLEOTIDE SEQUENCE</scope>
</reference>
<dbReference type="GO" id="GO:1902600">
    <property type="term" value="P:proton transmembrane transport"/>
    <property type="evidence" value="ECO:0007669"/>
    <property type="project" value="InterPro"/>
</dbReference>
<feature type="transmembrane region" description="Helical" evidence="9">
    <location>
        <begin position="6"/>
        <end position="25"/>
    </location>
</feature>
<dbReference type="EMBL" id="ADZX01000791">
    <property type="protein sequence ID" value="EFK95397.1"/>
    <property type="molecule type" value="Genomic_DNA"/>
</dbReference>
<feature type="transmembrane region" description="Helical" evidence="9">
    <location>
        <begin position="219"/>
        <end position="236"/>
    </location>
</feature>
<evidence type="ECO:0000256" key="7">
    <source>
        <dbReference type="ARBA" id="ARBA00023065"/>
    </source>
</evidence>
<feature type="transmembrane region" description="Helical" evidence="9">
    <location>
        <begin position="329"/>
        <end position="351"/>
    </location>
</feature>
<comment type="caution">
    <text evidence="11">The sequence shown here is derived from an EMBL/GenBank/DDBJ whole genome shotgun (WGS) entry which is preliminary data.</text>
</comment>
<feature type="transmembrane region" description="Helical" evidence="9">
    <location>
        <begin position="242"/>
        <end position="259"/>
    </location>
</feature>
<evidence type="ECO:0000256" key="6">
    <source>
        <dbReference type="ARBA" id="ARBA00022989"/>
    </source>
</evidence>
<keyword evidence="3" id="KW-0050">Antiport</keyword>
<evidence type="ECO:0000256" key="8">
    <source>
        <dbReference type="ARBA" id="ARBA00023136"/>
    </source>
</evidence>
<dbReference type="Gene3D" id="1.20.1530.20">
    <property type="match status" value="1"/>
</dbReference>
<dbReference type="InterPro" id="IPR006153">
    <property type="entry name" value="Cation/H_exchanger_TM"/>
</dbReference>
<keyword evidence="8 9" id="KW-0472">Membrane</keyword>
<reference evidence="11" key="1">
    <citation type="submission" date="2010-07" db="EMBL/GenBank/DDBJ databases">
        <authorList>
            <consortium name="CONSOLIDER consortium CSD2007-00005"/>
            <person name="Guazzaroni M.-E."/>
            <person name="Richter M."/>
            <person name="Garcia-Salamanca A."/>
            <person name="Yarza P."/>
            <person name="Ferrer M."/>
        </authorList>
    </citation>
    <scope>NUCLEOTIDE SEQUENCE</scope>
</reference>
<protein>
    <submittedName>
        <fullName evidence="11">Cation/H+ exchanger</fullName>
    </submittedName>
</protein>
<evidence type="ECO:0000256" key="1">
    <source>
        <dbReference type="ARBA" id="ARBA00004651"/>
    </source>
</evidence>
<dbReference type="GO" id="GO:0015297">
    <property type="term" value="F:antiporter activity"/>
    <property type="evidence" value="ECO:0007669"/>
    <property type="project" value="UniProtKB-KW"/>
</dbReference>
<evidence type="ECO:0000256" key="3">
    <source>
        <dbReference type="ARBA" id="ARBA00022449"/>
    </source>
</evidence>